<evidence type="ECO:0000256" key="7">
    <source>
        <dbReference type="ARBA" id="ARBA00022597"/>
    </source>
</evidence>
<dbReference type="Proteomes" id="UP000649617">
    <property type="component" value="Unassembled WGS sequence"/>
</dbReference>
<keyword evidence="15" id="KW-1185">Reference proteome</keyword>
<dbReference type="OrthoDB" id="409725at2759"/>
<comment type="similarity">
    <text evidence="3">Belongs to the SWEET sugar transporter family.</text>
</comment>
<evidence type="ECO:0000256" key="13">
    <source>
        <dbReference type="SAM" id="Phobius"/>
    </source>
</evidence>
<keyword evidence="9" id="KW-0677">Repeat</keyword>
<keyword evidence="10 13" id="KW-1133">Transmembrane helix</keyword>
<dbReference type="PANTHER" id="PTHR10791:SF30">
    <property type="entry name" value="SUGAR TRANSPORTER SWEET1"/>
    <property type="match status" value="1"/>
</dbReference>
<evidence type="ECO:0000256" key="1">
    <source>
        <dbReference type="ARBA" id="ARBA00004651"/>
    </source>
</evidence>
<dbReference type="Gene3D" id="1.20.1280.290">
    <property type="match status" value="2"/>
</dbReference>
<evidence type="ECO:0000256" key="4">
    <source>
        <dbReference type="ARBA" id="ARBA00021741"/>
    </source>
</evidence>
<feature type="transmembrane region" description="Helical" evidence="13">
    <location>
        <begin position="6"/>
        <end position="32"/>
    </location>
</feature>
<accession>A0A812TRC1</accession>
<keyword evidence="12 13" id="KW-0472">Membrane</keyword>
<feature type="transmembrane region" description="Helical" evidence="13">
    <location>
        <begin position="102"/>
        <end position="124"/>
    </location>
</feature>
<evidence type="ECO:0000313" key="15">
    <source>
        <dbReference type="Proteomes" id="UP000649617"/>
    </source>
</evidence>
<evidence type="ECO:0000256" key="2">
    <source>
        <dbReference type="ARBA" id="ARBA00004653"/>
    </source>
</evidence>
<protein>
    <recommendedName>
        <fullName evidence="4">Sugar transporter SWEET1</fullName>
    </recommendedName>
</protein>
<feature type="transmembrane region" description="Helical" evidence="13">
    <location>
        <begin position="130"/>
        <end position="151"/>
    </location>
</feature>
<dbReference type="AlphaFoldDB" id="A0A812TRC1"/>
<feature type="transmembrane region" description="Helical" evidence="13">
    <location>
        <begin position="72"/>
        <end position="90"/>
    </location>
</feature>
<evidence type="ECO:0000256" key="9">
    <source>
        <dbReference type="ARBA" id="ARBA00022737"/>
    </source>
</evidence>
<evidence type="ECO:0000256" key="5">
    <source>
        <dbReference type="ARBA" id="ARBA00022448"/>
    </source>
</evidence>
<evidence type="ECO:0000256" key="11">
    <source>
        <dbReference type="ARBA" id="ARBA00023034"/>
    </source>
</evidence>
<dbReference type="EMBL" id="CAJNIZ010032572">
    <property type="protein sequence ID" value="CAE7538276.1"/>
    <property type="molecule type" value="Genomic_DNA"/>
</dbReference>
<dbReference type="GO" id="GO:0005886">
    <property type="term" value="C:plasma membrane"/>
    <property type="evidence" value="ECO:0007669"/>
    <property type="project" value="UniProtKB-SubCell"/>
</dbReference>
<dbReference type="Pfam" id="PF03083">
    <property type="entry name" value="MtN3_slv"/>
    <property type="match status" value="1"/>
</dbReference>
<reference evidence="14" key="1">
    <citation type="submission" date="2021-02" db="EMBL/GenBank/DDBJ databases">
        <authorList>
            <person name="Dougan E. K."/>
            <person name="Rhodes N."/>
            <person name="Thang M."/>
            <person name="Chan C."/>
        </authorList>
    </citation>
    <scope>NUCLEOTIDE SEQUENCE</scope>
</reference>
<comment type="subcellular location">
    <subcellularLocation>
        <location evidence="1">Cell membrane</location>
        <topology evidence="1">Multi-pass membrane protein</topology>
    </subcellularLocation>
    <subcellularLocation>
        <location evidence="2">Golgi apparatus membrane</location>
        <topology evidence="2">Multi-pass membrane protein</topology>
    </subcellularLocation>
</comment>
<evidence type="ECO:0000256" key="12">
    <source>
        <dbReference type="ARBA" id="ARBA00023136"/>
    </source>
</evidence>
<sequence length="353" mass="38414">MLGDAAAALDAVAICCALFFMTSPLTQALNVIAAPTKVQLVNPLNLLAFILNCATQLAYGIFMPVAPVIPCNAYGVAVGLFSISTCWWFARKDEKAERWNKWAFAGTLFVLVLSVLIMAFAGLAGDGAPASVGNLGMVVGIIMYAAPLSVLQEVLRTKSSKTLPVAQILLGFLNSLCWFAVGITRQKAPVWAPNVLGMLLSLFQLGLIFKYPAKDVDASVQDGRLSLKEETPGMRQRRTCAVRATGARPQEARRRRRNEGICTARSPVRGTRSLPFVIIGAAWLQAQIILNVLHKGKLSTASLDQPEVHLYPRQSRVLCCQKGASRRSFAGRMTEGSRNGRLFRLRSMLGFVF</sequence>
<evidence type="ECO:0000256" key="3">
    <source>
        <dbReference type="ARBA" id="ARBA00007809"/>
    </source>
</evidence>
<keyword evidence="5" id="KW-0813">Transport</keyword>
<organism evidence="14 15">
    <name type="scientific">Symbiodinium pilosum</name>
    <name type="common">Dinoflagellate</name>
    <dbReference type="NCBI Taxonomy" id="2952"/>
    <lineage>
        <taxon>Eukaryota</taxon>
        <taxon>Sar</taxon>
        <taxon>Alveolata</taxon>
        <taxon>Dinophyceae</taxon>
        <taxon>Suessiales</taxon>
        <taxon>Symbiodiniaceae</taxon>
        <taxon>Symbiodinium</taxon>
    </lineage>
</organism>
<evidence type="ECO:0000313" key="14">
    <source>
        <dbReference type="EMBL" id="CAE7538276.1"/>
    </source>
</evidence>
<dbReference type="InterPro" id="IPR004316">
    <property type="entry name" value="SWEET_rpt"/>
</dbReference>
<gene>
    <name evidence="14" type="primary">SWEET7B</name>
    <name evidence="14" type="ORF">SPIL2461_LOCUS14240</name>
</gene>
<name>A0A812TRC1_SYMPI</name>
<keyword evidence="8 13" id="KW-0812">Transmembrane</keyword>
<comment type="caution">
    <text evidence="14">The sequence shown here is derived from an EMBL/GenBank/DDBJ whole genome shotgun (WGS) entry which is preliminary data.</text>
</comment>
<dbReference type="GO" id="GO:0051119">
    <property type="term" value="F:sugar transmembrane transporter activity"/>
    <property type="evidence" value="ECO:0007669"/>
    <property type="project" value="InterPro"/>
</dbReference>
<dbReference type="PANTHER" id="PTHR10791">
    <property type="entry name" value="RAG1-ACTIVATING PROTEIN 1"/>
    <property type="match status" value="1"/>
</dbReference>
<evidence type="ECO:0000256" key="8">
    <source>
        <dbReference type="ARBA" id="ARBA00022692"/>
    </source>
</evidence>
<feature type="transmembrane region" description="Helical" evidence="13">
    <location>
        <begin position="163"/>
        <end position="184"/>
    </location>
</feature>
<feature type="transmembrane region" description="Helical" evidence="13">
    <location>
        <begin position="190"/>
        <end position="209"/>
    </location>
</feature>
<dbReference type="GO" id="GO:0000139">
    <property type="term" value="C:Golgi membrane"/>
    <property type="evidence" value="ECO:0007669"/>
    <property type="project" value="UniProtKB-SubCell"/>
</dbReference>
<feature type="transmembrane region" description="Helical" evidence="13">
    <location>
        <begin position="44"/>
        <end position="66"/>
    </location>
</feature>
<dbReference type="FunFam" id="1.20.1280.290:FF:000004">
    <property type="entry name" value="Sugar transporter SWEET"/>
    <property type="match status" value="1"/>
</dbReference>
<evidence type="ECO:0000256" key="6">
    <source>
        <dbReference type="ARBA" id="ARBA00022475"/>
    </source>
</evidence>
<proteinExistence type="inferred from homology"/>
<evidence type="ECO:0000256" key="10">
    <source>
        <dbReference type="ARBA" id="ARBA00022989"/>
    </source>
</evidence>
<dbReference type="InterPro" id="IPR047664">
    <property type="entry name" value="SWEET"/>
</dbReference>
<keyword evidence="11" id="KW-0333">Golgi apparatus</keyword>
<keyword evidence="6" id="KW-1003">Cell membrane</keyword>
<keyword evidence="7" id="KW-0762">Sugar transport</keyword>